<proteinExistence type="predicted"/>
<dbReference type="RefSeq" id="XP_067921988.1">
    <property type="nucleotide sequence ID" value="XM_068066036.1"/>
</dbReference>
<comment type="caution">
    <text evidence="6">The sequence shown here is derived from an EMBL/GenBank/DDBJ whole genome shotgun (WGS) entry which is preliminary data.</text>
</comment>
<dbReference type="EMBL" id="MIGC01002894">
    <property type="protein sequence ID" value="PHJ20298.1"/>
    <property type="molecule type" value="Genomic_DNA"/>
</dbReference>
<dbReference type="GO" id="GO:0005739">
    <property type="term" value="C:mitochondrion"/>
    <property type="evidence" value="ECO:0007669"/>
    <property type="project" value="TreeGrafter"/>
</dbReference>
<evidence type="ECO:0000256" key="2">
    <source>
        <dbReference type="ARBA" id="ARBA00022630"/>
    </source>
</evidence>
<dbReference type="InterPro" id="IPR000447">
    <property type="entry name" value="G3P_DH_FAD-dep"/>
</dbReference>
<feature type="compositionally biased region" description="Polar residues" evidence="5">
    <location>
        <begin position="62"/>
        <end position="78"/>
    </location>
</feature>
<dbReference type="EC" id="1.1.5.3" evidence="1"/>
<accession>A0A2C6KVK1</accession>
<keyword evidence="3" id="KW-0274">FAD</keyword>
<dbReference type="VEuPathDB" id="ToxoDB:CSUI_005869"/>
<keyword evidence="7" id="KW-1185">Reference proteome</keyword>
<feature type="non-terminal residue" evidence="6">
    <location>
        <position position="1"/>
    </location>
</feature>
<sequence length="226" mass="25461">LAGTTDAVCNLSYNPVPSKEEVDWVIKELSAYLKIEESRLKGDIQSVWKGIRPLIRHISKPQEASTAHESSTSQKDQVSTSTIVRSHYILVDDESGLISILGGKWTTYRRMAEETIDVLLKTHRDKILPPKTACRTKCLLLQGAVDPTGSLPTKESIPTVGLLQYQLQRDYPELSFTQIRHLVESYGFLARDVCSYIRAFPELSKPLVENDDSLPWMKADVIYGVR</sequence>
<evidence type="ECO:0000256" key="5">
    <source>
        <dbReference type="SAM" id="MobiDB-lite"/>
    </source>
</evidence>
<dbReference type="AlphaFoldDB" id="A0A2C6KVK1"/>
<dbReference type="PANTHER" id="PTHR11985:SF15">
    <property type="entry name" value="GLYCEROL-3-PHOSPHATE DEHYDROGENASE, MITOCHONDRIAL"/>
    <property type="match status" value="1"/>
</dbReference>
<dbReference type="PROSITE" id="PS00978">
    <property type="entry name" value="FAD_G3PDH_2"/>
    <property type="match status" value="1"/>
</dbReference>
<dbReference type="GO" id="GO:0004368">
    <property type="term" value="F:glycerol-3-phosphate dehydrogenase (quinone) activity"/>
    <property type="evidence" value="ECO:0007669"/>
    <property type="project" value="UniProtKB-EC"/>
</dbReference>
<organism evidence="6 7">
    <name type="scientific">Cystoisospora suis</name>
    <dbReference type="NCBI Taxonomy" id="483139"/>
    <lineage>
        <taxon>Eukaryota</taxon>
        <taxon>Sar</taxon>
        <taxon>Alveolata</taxon>
        <taxon>Apicomplexa</taxon>
        <taxon>Conoidasida</taxon>
        <taxon>Coccidia</taxon>
        <taxon>Eucoccidiorida</taxon>
        <taxon>Eimeriorina</taxon>
        <taxon>Sarcocystidae</taxon>
        <taxon>Cystoisospora</taxon>
    </lineage>
</organism>
<dbReference type="Proteomes" id="UP000221165">
    <property type="component" value="Unassembled WGS sequence"/>
</dbReference>
<feature type="non-terminal residue" evidence="6">
    <location>
        <position position="226"/>
    </location>
</feature>
<dbReference type="Gene3D" id="3.50.50.60">
    <property type="entry name" value="FAD/NAD(P)-binding domain"/>
    <property type="match status" value="1"/>
</dbReference>
<name>A0A2C6KVK1_9APIC</name>
<evidence type="ECO:0000313" key="6">
    <source>
        <dbReference type="EMBL" id="PHJ20298.1"/>
    </source>
</evidence>
<dbReference type="InterPro" id="IPR036188">
    <property type="entry name" value="FAD/NAD-bd_sf"/>
</dbReference>
<evidence type="ECO:0000256" key="1">
    <source>
        <dbReference type="ARBA" id="ARBA00013029"/>
    </source>
</evidence>
<dbReference type="PANTHER" id="PTHR11985">
    <property type="entry name" value="GLYCEROL-3-PHOSPHATE DEHYDROGENASE"/>
    <property type="match status" value="1"/>
</dbReference>
<gene>
    <name evidence="6" type="ORF">CSUI_005869</name>
</gene>
<dbReference type="GeneID" id="94429247"/>
<dbReference type="GO" id="GO:0006072">
    <property type="term" value="P:glycerol-3-phosphate metabolic process"/>
    <property type="evidence" value="ECO:0007669"/>
    <property type="project" value="InterPro"/>
</dbReference>
<evidence type="ECO:0000313" key="7">
    <source>
        <dbReference type="Proteomes" id="UP000221165"/>
    </source>
</evidence>
<evidence type="ECO:0000256" key="3">
    <source>
        <dbReference type="ARBA" id="ARBA00022827"/>
    </source>
</evidence>
<dbReference type="Gene3D" id="3.30.9.10">
    <property type="entry name" value="D-Amino Acid Oxidase, subunit A, domain 2"/>
    <property type="match status" value="1"/>
</dbReference>
<protein>
    <recommendedName>
        <fullName evidence="1">glycerol-3-phosphate dehydrogenase</fullName>
        <ecNumber evidence="1">1.1.5.3</ecNumber>
    </recommendedName>
</protein>
<feature type="region of interest" description="Disordered" evidence="5">
    <location>
        <begin position="59"/>
        <end position="78"/>
    </location>
</feature>
<dbReference type="OrthoDB" id="264015at2759"/>
<reference evidence="6 7" key="1">
    <citation type="journal article" date="2017" name="Int. J. Parasitol.">
        <title>The genome of the protozoan parasite Cystoisospora suis and a reverse vaccinology approach to identify vaccine candidates.</title>
        <authorList>
            <person name="Palmieri N."/>
            <person name="Shrestha A."/>
            <person name="Ruttkowski B."/>
            <person name="Beck T."/>
            <person name="Vogl C."/>
            <person name="Tomley F."/>
            <person name="Blake D.P."/>
            <person name="Joachim A."/>
        </authorList>
    </citation>
    <scope>NUCLEOTIDE SEQUENCE [LARGE SCALE GENOMIC DNA]</scope>
    <source>
        <strain evidence="6 7">Wien I</strain>
    </source>
</reference>
<evidence type="ECO:0000256" key="4">
    <source>
        <dbReference type="ARBA" id="ARBA00023002"/>
    </source>
</evidence>
<keyword evidence="2" id="KW-0285">Flavoprotein</keyword>
<keyword evidence="4" id="KW-0560">Oxidoreductase</keyword>